<evidence type="ECO:0000256" key="1">
    <source>
        <dbReference type="SAM" id="MobiDB-lite"/>
    </source>
</evidence>
<feature type="compositionally biased region" description="Basic and acidic residues" evidence="1">
    <location>
        <begin position="10"/>
        <end position="22"/>
    </location>
</feature>
<protein>
    <submittedName>
        <fullName evidence="2">Uncharacterized protein</fullName>
    </submittedName>
</protein>
<accession>A0A261FFC0</accession>
<keyword evidence="3" id="KW-1185">Reference proteome</keyword>
<dbReference type="RefSeq" id="WP_094663501.1">
    <property type="nucleotide sequence ID" value="NZ_MWWV01000006.1"/>
</dbReference>
<dbReference type="EMBL" id="MWWV01000006">
    <property type="protein sequence ID" value="OZG57880.1"/>
    <property type="molecule type" value="Genomic_DNA"/>
</dbReference>
<dbReference type="AlphaFoldDB" id="A0A261FFC0"/>
<name>A0A261FFC0_9BIFI</name>
<dbReference type="Proteomes" id="UP000216444">
    <property type="component" value="Unassembled WGS sequence"/>
</dbReference>
<gene>
    <name evidence="2" type="ORF">BTIS_1121</name>
</gene>
<evidence type="ECO:0000313" key="3">
    <source>
        <dbReference type="Proteomes" id="UP000216444"/>
    </source>
</evidence>
<reference evidence="2 3" key="1">
    <citation type="journal article" date="2017" name="BMC Genomics">
        <title>Comparative genomic and phylogenomic analyses of the Bifidobacteriaceae family.</title>
        <authorList>
            <person name="Lugli G.A."/>
            <person name="Milani C."/>
            <person name="Turroni F."/>
            <person name="Duranti S."/>
            <person name="Mancabelli L."/>
            <person name="Mangifesta M."/>
            <person name="Ferrario C."/>
            <person name="Modesto M."/>
            <person name="Mattarelli P."/>
            <person name="Jiri K."/>
            <person name="van Sinderen D."/>
            <person name="Ventura M."/>
        </authorList>
    </citation>
    <scope>NUCLEOTIDE SEQUENCE [LARGE SCALE GENOMIC DNA]</scope>
    <source>
        <strain evidence="2 3">DSM 100201</strain>
    </source>
</reference>
<sequence length="134" mass="14656">MWVSTGKHKASPERAEGSDHENTIHPYYISKAQDILARMHFDADADPTQLAAWAQDAEKGTFVYATSDGMIVGHGRYTTTSGVTVGYADRETSQRYGMVANEASFARTQIGHALGRPVVLVKASQFTGRATHRI</sequence>
<evidence type="ECO:0000313" key="2">
    <source>
        <dbReference type="EMBL" id="OZG57880.1"/>
    </source>
</evidence>
<organism evidence="2 3">
    <name type="scientific">Bifidobacterium tissieri</name>
    <dbReference type="NCBI Taxonomy" id="1630162"/>
    <lineage>
        <taxon>Bacteria</taxon>
        <taxon>Bacillati</taxon>
        <taxon>Actinomycetota</taxon>
        <taxon>Actinomycetes</taxon>
        <taxon>Bifidobacteriales</taxon>
        <taxon>Bifidobacteriaceae</taxon>
        <taxon>Bifidobacterium</taxon>
    </lineage>
</organism>
<feature type="region of interest" description="Disordered" evidence="1">
    <location>
        <begin position="1"/>
        <end position="22"/>
    </location>
</feature>
<proteinExistence type="predicted"/>
<comment type="caution">
    <text evidence="2">The sequence shown here is derived from an EMBL/GenBank/DDBJ whole genome shotgun (WGS) entry which is preliminary data.</text>
</comment>